<evidence type="ECO:0000313" key="2">
    <source>
        <dbReference type="EMBL" id="CAI5731952.1"/>
    </source>
</evidence>
<feature type="compositionally biased region" description="Basic and acidic residues" evidence="1">
    <location>
        <begin position="13"/>
        <end position="23"/>
    </location>
</feature>
<keyword evidence="3" id="KW-1185">Reference proteome</keyword>
<name>A0AAV0U5Q4_9STRA</name>
<comment type="caution">
    <text evidence="2">The sequence shown here is derived from an EMBL/GenBank/DDBJ whole genome shotgun (WGS) entry which is preliminary data.</text>
</comment>
<dbReference type="AlphaFoldDB" id="A0AAV0U5Q4"/>
<accession>A0AAV0U5Q4</accession>
<dbReference type="EMBL" id="CANTFM010000933">
    <property type="protein sequence ID" value="CAI5731952.1"/>
    <property type="molecule type" value="Genomic_DNA"/>
</dbReference>
<evidence type="ECO:0000256" key="1">
    <source>
        <dbReference type="SAM" id="MobiDB-lite"/>
    </source>
</evidence>
<reference evidence="2" key="1">
    <citation type="submission" date="2022-12" db="EMBL/GenBank/DDBJ databases">
        <authorList>
            <person name="Webb A."/>
        </authorList>
    </citation>
    <scope>NUCLEOTIDE SEQUENCE</scope>
    <source>
        <strain evidence="2">Pd1</strain>
    </source>
</reference>
<protein>
    <submittedName>
        <fullName evidence="2">Uncharacterized protein</fullName>
    </submittedName>
</protein>
<evidence type="ECO:0000313" key="3">
    <source>
        <dbReference type="Proteomes" id="UP001162029"/>
    </source>
</evidence>
<proteinExistence type="predicted"/>
<organism evidence="2 3">
    <name type="scientific">Peronospora destructor</name>
    <dbReference type="NCBI Taxonomy" id="86335"/>
    <lineage>
        <taxon>Eukaryota</taxon>
        <taxon>Sar</taxon>
        <taxon>Stramenopiles</taxon>
        <taxon>Oomycota</taxon>
        <taxon>Peronosporomycetes</taxon>
        <taxon>Peronosporales</taxon>
        <taxon>Peronosporaceae</taxon>
        <taxon>Peronospora</taxon>
    </lineage>
</organism>
<sequence length="331" mass="37788">MANSQSTKKHNRPVVEEDKQMKDQEISVVATARERNEEVRDALLRQFHRWPETKISRAVEQCQKLSQEAENLCQYQVEVYIEELRGKLLAGAKALFWLNVLQPVLHPALIPRQEAQEVLLLLLEELKSVDGVYEQFMKKSEHTWDVLTLPLTLEPLFRRVSTLALGGHEIAENEARQILAMFAEQNAVFSRLKKATSADLSIVPSVCPLAALEISTSKILPKPFCEQFSRLFFMQTHDWFVVVDEVLDILGRSLASRWASCERASFEETCKNTVEQDLQSNFARLRHALATDQLYGMREAGTVRLNADDECLDVSILHKQPWAVACAAELW</sequence>
<dbReference type="Proteomes" id="UP001162029">
    <property type="component" value="Unassembled WGS sequence"/>
</dbReference>
<feature type="region of interest" description="Disordered" evidence="1">
    <location>
        <begin position="1"/>
        <end position="23"/>
    </location>
</feature>
<gene>
    <name evidence="2" type="ORF">PDE001_LOCUS4957</name>
</gene>